<protein>
    <submittedName>
        <fullName evidence="2">Lytic transglycosylase domain-containing protein</fullName>
    </submittedName>
</protein>
<name>A0AAU7GC87_9MICO</name>
<evidence type="ECO:0000256" key="1">
    <source>
        <dbReference type="SAM" id="MobiDB-lite"/>
    </source>
</evidence>
<feature type="compositionally biased region" description="Low complexity" evidence="1">
    <location>
        <begin position="111"/>
        <end position="141"/>
    </location>
</feature>
<dbReference type="EMBL" id="CP157390">
    <property type="protein sequence ID" value="XBM47539.1"/>
    <property type="molecule type" value="Genomic_DNA"/>
</dbReference>
<dbReference type="InterPro" id="IPR023346">
    <property type="entry name" value="Lysozyme-like_dom_sf"/>
</dbReference>
<dbReference type="AlphaFoldDB" id="A0AAU7GC87"/>
<dbReference type="SUPFAM" id="SSF53955">
    <property type="entry name" value="Lysozyme-like"/>
    <property type="match status" value="1"/>
</dbReference>
<reference evidence="2" key="1">
    <citation type="submission" date="2024-05" db="EMBL/GenBank/DDBJ databases">
        <title>The Natural Products Discovery Center: Release of the First 8490 Sequenced Strains for Exploring Actinobacteria Biosynthetic Diversity.</title>
        <authorList>
            <person name="Kalkreuter E."/>
            <person name="Kautsar S.A."/>
            <person name="Yang D."/>
            <person name="Bader C.D."/>
            <person name="Teijaro C.N."/>
            <person name="Fluegel L."/>
            <person name="Davis C.M."/>
            <person name="Simpson J.R."/>
            <person name="Lauterbach L."/>
            <person name="Steele A.D."/>
            <person name="Gui C."/>
            <person name="Meng S."/>
            <person name="Li G."/>
            <person name="Viehrig K."/>
            <person name="Ye F."/>
            <person name="Su P."/>
            <person name="Kiefer A.F."/>
            <person name="Nichols A."/>
            <person name="Cepeda A.J."/>
            <person name="Yan W."/>
            <person name="Fan B."/>
            <person name="Jiang Y."/>
            <person name="Adhikari A."/>
            <person name="Zheng C.-J."/>
            <person name="Schuster L."/>
            <person name="Cowan T.M."/>
            <person name="Smanski M.J."/>
            <person name="Chevrette M.G."/>
            <person name="de Carvalho L.P.S."/>
            <person name="Shen B."/>
        </authorList>
    </citation>
    <scope>NUCLEOTIDE SEQUENCE</scope>
    <source>
        <strain evidence="2">NPDC080035</strain>
    </source>
</reference>
<sequence>MIPLAPANPVGVAFKRPRRPHIRSRAAVWGFAFTAAVGFALVNVVDPYSGSAATPAYADTMQDIQTTSRYGTAPVQSLTAPDGSAATVTREAVSVKEKPKPKPTPTPTPTPTESSDSSSGSASSDSADSGAPAAGTPDPGSAQAIAYQMLQERGMGDDQYNCLVSLWNRESGWNVYAYNAGSGAYGIPQALPGSKMASAGPDWQNSASTQINWGLGYITGRYGTPCGAWSHSESSGWY</sequence>
<organism evidence="2">
    <name type="scientific">Leifsonia sp. NPDC080035</name>
    <dbReference type="NCBI Taxonomy" id="3143936"/>
    <lineage>
        <taxon>Bacteria</taxon>
        <taxon>Bacillati</taxon>
        <taxon>Actinomycetota</taxon>
        <taxon>Actinomycetes</taxon>
        <taxon>Micrococcales</taxon>
        <taxon>Microbacteriaceae</taxon>
        <taxon>Leifsonia</taxon>
    </lineage>
</organism>
<evidence type="ECO:0000313" key="2">
    <source>
        <dbReference type="EMBL" id="XBM47539.1"/>
    </source>
</evidence>
<proteinExistence type="predicted"/>
<dbReference type="RefSeq" id="WP_348787510.1">
    <property type="nucleotide sequence ID" value="NZ_CP157390.1"/>
</dbReference>
<accession>A0AAU7GC87</accession>
<gene>
    <name evidence="2" type="ORF">AAME72_15845</name>
</gene>
<feature type="region of interest" description="Disordered" evidence="1">
    <location>
        <begin position="74"/>
        <end position="141"/>
    </location>
</feature>